<evidence type="ECO:0000313" key="2">
    <source>
        <dbReference type="EMBL" id="EGZ17265.1"/>
    </source>
</evidence>
<evidence type="ECO:0000313" key="3">
    <source>
        <dbReference type="Proteomes" id="UP000002640"/>
    </source>
</evidence>
<keyword evidence="3" id="KW-1185">Reference proteome</keyword>
<protein>
    <recommendedName>
        <fullName evidence="1">Partial AB-hydrolase lipase domain-containing protein</fullName>
    </recommendedName>
</protein>
<dbReference type="GeneID" id="20638335"/>
<organism evidence="2 3">
    <name type="scientific">Phytophthora sojae (strain P6497)</name>
    <name type="common">Soybean stem and root rot agent</name>
    <name type="synonym">Phytophthora megasperma f. sp. glycines</name>
    <dbReference type="NCBI Taxonomy" id="1094619"/>
    <lineage>
        <taxon>Eukaryota</taxon>
        <taxon>Sar</taxon>
        <taxon>Stramenopiles</taxon>
        <taxon>Oomycota</taxon>
        <taxon>Peronosporomycetes</taxon>
        <taxon>Peronosporales</taxon>
        <taxon>Peronosporaceae</taxon>
        <taxon>Phytophthora</taxon>
    </lineage>
</organism>
<dbReference type="RefSeq" id="XP_009526323.1">
    <property type="nucleotide sequence ID" value="XM_009528028.1"/>
</dbReference>
<dbReference type="OMA" id="QLYHREY"/>
<reference evidence="2 3" key="1">
    <citation type="journal article" date="2006" name="Science">
        <title>Phytophthora genome sequences uncover evolutionary origins and mechanisms of pathogenesis.</title>
        <authorList>
            <person name="Tyler B.M."/>
            <person name="Tripathy S."/>
            <person name="Zhang X."/>
            <person name="Dehal P."/>
            <person name="Jiang R.H."/>
            <person name="Aerts A."/>
            <person name="Arredondo F.D."/>
            <person name="Baxter L."/>
            <person name="Bensasson D."/>
            <person name="Beynon J.L."/>
            <person name="Chapman J."/>
            <person name="Damasceno C.M."/>
            <person name="Dorrance A.E."/>
            <person name="Dou D."/>
            <person name="Dickerman A.W."/>
            <person name="Dubchak I.L."/>
            <person name="Garbelotto M."/>
            <person name="Gijzen M."/>
            <person name="Gordon S.G."/>
            <person name="Govers F."/>
            <person name="Grunwald N.J."/>
            <person name="Huang W."/>
            <person name="Ivors K.L."/>
            <person name="Jones R.W."/>
            <person name="Kamoun S."/>
            <person name="Krampis K."/>
            <person name="Lamour K.H."/>
            <person name="Lee M.K."/>
            <person name="McDonald W.H."/>
            <person name="Medina M."/>
            <person name="Meijer H.J."/>
            <person name="Nordberg E.K."/>
            <person name="Maclean D.J."/>
            <person name="Ospina-Giraldo M.D."/>
            <person name="Morris P.F."/>
            <person name="Phuntumart V."/>
            <person name="Putnam N.H."/>
            <person name="Rash S."/>
            <person name="Rose J.K."/>
            <person name="Sakihama Y."/>
            <person name="Salamov A.A."/>
            <person name="Savidor A."/>
            <person name="Scheuring C.F."/>
            <person name="Smith B.M."/>
            <person name="Sobral B.W."/>
            <person name="Terry A."/>
            <person name="Torto-Alalibo T.A."/>
            <person name="Win J."/>
            <person name="Xu Z."/>
            <person name="Zhang H."/>
            <person name="Grigoriev I.V."/>
            <person name="Rokhsar D.S."/>
            <person name="Boore J.L."/>
        </authorList>
    </citation>
    <scope>NUCLEOTIDE SEQUENCE [LARGE SCALE GENOMIC DNA]</scope>
    <source>
        <strain evidence="2 3">P6497</strain>
    </source>
</reference>
<dbReference type="InterPro" id="IPR006693">
    <property type="entry name" value="AB_hydrolase_lipase"/>
</dbReference>
<sequence>MSIQAANEVPGFSLGYRAPADPDTDKTVVEIVQARSYAIETHKVTTSDRYVLTMYRLPKTYAESQSGSAAAPNKPAVHLQHGLLDSSFTFISNFRNKSLAYVLADAGFDVWLVLGFHLEDMGLYDLPAFVNHILATTGRSTVSYVGHSEGTTQAFVGFSENQEIAQKVDYLAALAPVAWTGHTTAEYFVALAKENMDEMFLNLGFTSFLPHCSGATVFTT</sequence>
<dbReference type="InParanoid" id="G4ZJ18"/>
<proteinExistence type="predicted"/>
<dbReference type="GO" id="GO:0006629">
    <property type="term" value="P:lipid metabolic process"/>
    <property type="evidence" value="ECO:0007669"/>
    <property type="project" value="InterPro"/>
</dbReference>
<dbReference type="Gene3D" id="3.40.50.1820">
    <property type="entry name" value="alpha/beta hydrolase"/>
    <property type="match status" value="1"/>
</dbReference>
<dbReference type="Pfam" id="PF04083">
    <property type="entry name" value="Abhydro_lipase"/>
    <property type="match status" value="1"/>
</dbReference>
<dbReference type="EMBL" id="JH159154">
    <property type="protein sequence ID" value="EGZ17265.1"/>
    <property type="molecule type" value="Genomic_DNA"/>
</dbReference>
<feature type="domain" description="Partial AB-hydrolase lipase" evidence="1">
    <location>
        <begin position="28"/>
        <end position="93"/>
    </location>
</feature>
<evidence type="ECO:0000259" key="1">
    <source>
        <dbReference type="Pfam" id="PF04083"/>
    </source>
</evidence>
<dbReference type="SMR" id="G4ZJ18"/>
<dbReference type="PANTHER" id="PTHR11005">
    <property type="entry name" value="LYSOSOMAL ACID LIPASE-RELATED"/>
    <property type="match status" value="1"/>
</dbReference>
<dbReference type="InterPro" id="IPR029058">
    <property type="entry name" value="AB_hydrolase_fold"/>
</dbReference>
<dbReference type="KEGG" id="psoj:PHYSODRAFT_253042"/>
<dbReference type="Proteomes" id="UP000002640">
    <property type="component" value="Unassembled WGS sequence"/>
</dbReference>
<gene>
    <name evidence="2" type="ORF">PHYSODRAFT_253042</name>
</gene>
<dbReference type="SUPFAM" id="SSF53474">
    <property type="entry name" value="alpha/beta-Hydrolases"/>
    <property type="match status" value="1"/>
</dbReference>
<dbReference type="STRING" id="1094619.G4ZJ18"/>
<name>G4ZJ18_PHYSP</name>
<dbReference type="AlphaFoldDB" id="G4ZJ18"/>
<accession>G4ZJ18</accession>